<dbReference type="Pfam" id="PF00732">
    <property type="entry name" value="GMC_oxred_N"/>
    <property type="match status" value="1"/>
</dbReference>
<dbReference type="RefSeq" id="WP_123151096.1">
    <property type="nucleotide sequence ID" value="NZ_FUIG01000057.1"/>
</dbReference>
<dbReference type="Gene3D" id="3.50.50.60">
    <property type="entry name" value="FAD/NAD(P)-binding domain"/>
    <property type="match status" value="2"/>
</dbReference>
<dbReference type="EC" id="1.1.99.3" evidence="7"/>
<keyword evidence="4 7" id="KW-0560">Oxidoreductase</keyword>
<protein>
    <submittedName>
        <fullName evidence="7">Gluconate 2-dehydrogenase flavoprotein</fullName>
        <ecNumber evidence="7">1.1.99.3</ecNumber>
    </submittedName>
</protein>
<keyword evidence="8" id="KW-1185">Reference proteome</keyword>
<evidence type="ECO:0000256" key="4">
    <source>
        <dbReference type="ARBA" id="ARBA00023002"/>
    </source>
</evidence>
<dbReference type="PANTHER" id="PTHR46056:SF12">
    <property type="entry name" value="LONG-CHAIN-ALCOHOL OXIDASE"/>
    <property type="match status" value="1"/>
</dbReference>
<sequence>MATKLNAVDVLIVGLGWTGGIIAKELASTKLKIVALERGGPRDTNPDFIDPQIHDELRYAARHDLMQNVRRETITFRNSESQTALPMRQLGSFLPGQGVGGAGVHWNGVTWRWLEWDHQARTRTVDKYGEKIIPSDMHLQDWPITYDDLEPYYDKFEKTCGTSGKAGNINGRKIDGGNIFEGSRKDEYPNPPMIAAQSMVMFEKAARNLGYHPFPNPSSNASRDYVNPDGVAFGQCHYCGFCERFGCEANAKASPHFTVIPLAVKNPNFELRTNSIVLKVNLDSTRKKAVSVTYLDARGREFEQPADLIVLSAYALGNVNLLLHSGIGEPYDPATGKGVVGRNYAYQCGGGATAFFDKKTILNRFMGAGALGTCMDDFNGDNYDFVKAGYIGGGGISCSNSGARPIQSHPTPRGTPRWGSDWKKAVVDNYDHAASVGNQGAVMAYRQNYLSLDPTYTDVFGRPLMRMTFNFQDNEIKQMNAQADICVTLAKEMGATKIDRNVPPVPYSIVPYQSTHNTGGAVFGADPSTSVLNKYLQVWDVPNLFVTGACVFPQNAGKNPTGPVGALAYWAVDAIKNQYLKNPGPLVDT</sequence>
<keyword evidence="2" id="KW-0285">Flavoprotein</keyword>
<organism evidence="7 8">
    <name type="scientific">Mesorhizobium delmotii</name>
    <dbReference type="NCBI Taxonomy" id="1631247"/>
    <lineage>
        <taxon>Bacteria</taxon>
        <taxon>Pseudomonadati</taxon>
        <taxon>Pseudomonadota</taxon>
        <taxon>Alphaproteobacteria</taxon>
        <taxon>Hyphomicrobiales</taxon>
        <taxon>Phyllobacteriaceae</taxon>
        <taxon>Mesorhizobium</taxon>
    </lineage>
</organism>
<evidence type="ECO:0000259" key="6">
    <source>
        <dbReference type="Pfam" id="PF05199"/>
    </source>
</evidence>
<dbReference type="Pfam" id="PF05199">
    <property type="entry name" value="GMC_oxred_C"/>
    <property type="match status" value="1"/>
</dbReference>
<dbReference type="GO" id="GO:0050660">
    <property type="term" value="F:flavin adenine dinucleotide binding"/>
    <property type="evidence" value="ECO:0007669"/>
    <property type="project" value="InterPro"/>
</dbReference>
<dbReference type="InterPro" id="IPR000172">
    <property type="entry name" value="GMC_OxRdtase_N"/>
</dbReference>
<dbReference type="GO" id="GO:0033717">
    <property type="term" value="F:gluconate 2-dehydrogenase (acceptor) activity"/>
    <property type="evidence" value="ECO:0007669"/>
    <property type="project" value="UniProtKB-EC"/>
</dbReference>
<dbReference type="InterPro" id="IPR007867">
    <property type="entry name" value="GMC_OxRtase_C"/>
</dbReference>
<evidence type="ECO:0000256" key="1">
    <source>
        <dbReference type="ARBA" id="ARBA00010790"/>
    </source>
</evidence>
<evidence type="ECO:0000313" key="8">
    <source>
        <dbReference type="Proteomes" id="UP000245698"/>
    </source>
</evidence>
<evidence type="ECO:0000256" key="3">
    <source>
        <dbReference type="ARBA" id="ARBA00022827"/>
    </source>
</evidence>
<name>A0A2P9AU03_9HYPH</name>
<evidence type="ECO:0000259" key="5">
    <source>
        <dbReference type="Pfam" id="PF00732"/>
    </source>
</evidence>
<dbReference type="AlphaFoldDB" id="A0A2P9AU03"/>
<feature type="domain" description="Glucose-methanol-choline oxidoreductase N-terminal" evidence="5">
    <location>
        <begin position="233"/>
        <end position="343"/>
    </location>
</feature>
<feature type="domain" description="Glucose-methanol-choline oxidoreductase C-terminal" evidence="6">
    <location>
        <begin position="446"/>
        <end position="568"/>
    </location>
</feature>
<dbReference type="InterPro" id="IPR036188">
    <property type="entry name" value="FAD/NAD-bd_sf"/>
</dbReference>
<dbReference type="Proteomes" id="UP000245698">
    <property type="component" value="Unassembled WGS sequence"/>
</dbReference>
<evidence type="ECO:0000313" key="7">
    <source>
        <dbReference type="EMBL" id="SJM34653.1"/>
    </source>
</evidence>
<keyword evidence="3" id="KW-0274">FAD</keyword>
<dbReference type="SUPFAM" id="SSF51905">
    <property type="entry name" value="FAD/NAD(P)-binding domain"/>
    <property type="match status" value="1"/>
</dbReference>
<dbReference type="PANTHER" id="PTHR46056">
    <property type="entry name" value="LONG-CHAIN-ALCOHOL OXIDASE"/>
    <property type="match status" value="1"/>
</dbReference>
<comment type="similarity">
    <text evidence="1">Belongs to the GMC oxidoreductase family.</text>
</comment>
<proteinExistence type="inferred from homology"/>
<dbReference type="EMBL" id="FUIG01000057">
    <property type="protein sequence ID" value="SJM34653.1"/>
    <property type="molecule type" value="Genomic_DNA"/>
</dbReference>
<accession>A0A2P9AU03</accession>
<gene>
    <name evidence="7" type="ORF">BQ8482_480136</name>
</gene>
<evidence type="ECO:0000256" key="2">
    <source>
        <dbReference type="ARBA" id="ARBA00022630"/>
    </source>
</evidence>
<dbReference type="SUPFAM" id="SSF54373">
    <property type="entry name" value="FAD-linked reductases, C-terminal domain"/>
    <property type="match status" value="1"/>
</dbReference>
<reference evidence="8" key="1">
    <citation type="submission" date="2016-12" db="EMBL/GenBank/DDBJ databases">
        <authorList>
            <person name="Brunel B."/>
        </authorList>
    </citation>
    <scope>NUCLEOTIDE SEQUENCE [LARGE SCALE GENOMIC DNA]</scope>
</reference>